<dbReference type="InterPro" id="IPR005184">
    <property type="entry name" value="DUF306_Meta_HslJ"/>
</dbReference>
<dbReference type="InterPro" id="IPR007298">
    <property type="entry name" value="Cu-R_lipoprotein_NlpE"/>
</dbReference>
<feature type="signal peptide" evidence="1">
    <location>
        <begin position="1"/>
        <end position="21"/>
    </location>
</feature>
<dbReference type="PANTHER" id="PTHR35535:SF1">
    <property type="entry name" value="HEAT SHOCK PROTEIN HSLJ"/>
    <property type="match status" value="1"/>
</dbReference>
<protein>
    <submittedName>
        <fullName evidence="4">Heat shock protein HslJ</fullName>
    </submittedName>
</protein>
<dbReference type="PROSITE" id="PS51257">
    <property type="entry name" value="PROKAR_LIPOPROTEIN"/>
    <property type="match status" value="1"/>
</dbReference>
<evidence type="ECO:0000259" key="2">
    <source>
        <dbReference type="Pfam" id="PF03724"/>
    </source>
</evidence>
<dbReference type="Proteomes" id="UP000321726">
    <property type="component" value="Unassembled WGS sequence"/>
</dbReference>
<dbReference type="InterPro" id="IPR038670">
    <property type="entry name" value="HslJ-like_sf"/>
</dbReference>
<dbReference type="Proteomes" id="UP000184123">
    <property type="component" value="Unassembled WGS sequence"/>
</dbReference>
<dbReference type="Pfam" id="PF03724">
    <property type="entry name" value="META"/>
    <property type="match status" value="1"/>
</dbReference>
<evidence type="ECO:0000313" key="4">
    <source>
        <dbReference type="EMBL" id="SHL82395.1"/>
    </source>
</evidence>
<organism evidence="4 5">
    <name type="scientific">Halomonas cupida</name>
    <dbReference type="NCBI Taxonomy" id="44933"/>
    <lineage>
        <taxon>Bacteria</taxon>
        <taxon>Pseudomonadati</taxon>
        <taxon>Pseudomonadota</taxon>
        <taxon>Gammaproteobacteria</taxon>
        <taxon>Oceanospirillales</taxon>
        <taxon>Halomonadaceae</taxon>
        <taxon>Halomonas</taxon>
    </lineage>
</organism>
<proteinExistence type="predicted"/>
<dbReference type="RefSeq" id="WP_073434364.1">
    <property type="nucleotide sequence ID" value="NZ_BJXU01000033.1"/>
</dbReference>
<dbReference type="Gene3D" id="2.40.128.270">
    <property type="match status" value="1"/>
</dbReference>
<name>A0A1M7DSC2_9GAMM</name>
<keyword evidence="6" id="KW-1185">Reference proteome</keyword>
<keyword evidence="1" id="KW-0732">Signal</keyword>
<gene>
    <name evidence="3" type="ORF">HCU01_09490</name>
    <name evidence="4" type="ORF">SAMN05660971_01460</name>
</gene>
<evidence type="ECO:0000313" key="6">
    <source>
        <dbReference type="Proteomes" id="UP000321726"/>
    </source>
</evidence>
<dbReference type="PANTHER" id="PTHR35535">
    <property type="entry name" value="HEAT SHOCK PROTEIN HSLJ"/>
    <property type="match status" value="1"/>
</dbReference>
<dbReference type="OrthoDB" id="5348860at2"/>
<keyword evidence="4" id="KW-0346">Stress response</keyword>
<reference evidence="3 6" key="2">
    <citation type="submission" date="2019-07" db="EMBL/GenBank/DDBJ databases">
        <title>Whole genome shotgun sequence of Halomonas cupida NBRC 102219.</title>
        <authorList>
            <person name="Hosoyama A."/>
            <person name="Uohara A."/>
            <person name="Ohji S."/>
            <person name="Ichikawa N."/>
        </authorList>
    </citation>
    <scope>NUCLEOTIDE SEQUENCE [LARGE SCALE GENOMIC DNA]</scope>
    <source>
        <strain evidence="3 6">NBRC 102219</strain>
    </source>
</reference>
<sequence length="259" mass="28413">MKRMFGSVYFLLLSAMLAGCAADGHSRNGSAEASLGELPASFQGDLPCADCAGIRHQLSLLPDGVYSLNTTYLGEGEEARFHEQGKWSLDGSGDTLTLDDGEQPRKWRVEDASTLEALDLEGNEIESTLDYTLKRTDGFVTDSLENTYWKLIELDGKSIDMAEGQREPHLVLHAEDARVAGSTGCNRLMGGYEKNGDSLRFSQVATTMMACINGTDADVEPRFLDVLEETASYRVLADHLELHDADGEVLARFEVRHLT</sequence>
<feature type="chain" id="PRO_5013178397" evidence="1">
    <location>
        <begin position="22"/>
        <end position="259"/>
    </location>
</feature>
<evidence type="ECO:0000313" key="5">
    <source>
        <dbReference type="Proteomes" id="UP000184123"/>
    </source>
</evidence>
<feature type="domain" description="DUF306" evidence="2">
    <location>
        <begin position="142"/>
        <end position="254"/>
    </location>
</feature>
<dbReference type="EMBL" id="FRCA01000003">
    <property type="protein sequence ID" value="SHL82395.1"/>
    <property type="molecule type" value="Genomic_DNA"/>
</dbReference>
<dbReference type="AlphaFoldDB" id="A0A1M7DSC2"/>
<dbReference type="Gene3D" id="2.40.128.640">
    <property type="match status" value="1"/>
</dbReference>
<reference evidence="4 5" key="1">
    <citation type="submission" date="2016-11" db="EMBL/GenBank/DDBJ databases">
        <authorList>
            <person name="Jaros S."/>
            <person name="Januszkiewicz K."/>
            <person name="Wedrychowicz H."/>
        </authorList>
    </citation>
    <scope>NUCLEOTIDE SEQUENCE [LARGE SCALE GENOMIC DNA]</scope>
    <source>
        <strain evidence="4 5">DSM 4740</strain>
    </source>
</reference>
<dbReference type="STRING" id="44933.SAMN05660971_01460"/>
<evidence type="ECO:0000256" key="1">
    <source>
        <dbReference type="SAM" id="SignalP"/>
    </source>
</evidence>
<dbReference type="InterPro" id="IPR053147">
    <property type="entry name" value="Hsp_HslJ-like"/>
</dbReference>
<dbReference type="Pfam" id="PF04170">
    <property type="entry name" value="NlpE"/>
    <property type="match status" value="1"/>
</dbReference>
<dbReference type="EMBL" id="BJXU01000033">
    <property type="protein sequence ID" value="GEN23000.1"/>
    <property type="molecule type" value="Genomic_DNA"/>
</dbReference>
<evidence type="ECO:0000313" key="3">
    <source>
        <dbReference type="EMBL" id="GEN23000.1"/>
    </source>
</evidence>
<accession>A0A1M7DSC2</accession>